<comment type="similarity">
    <text evidence="2">Belongs to the UPP synthase family.</text>
</comment>
<evidence type="ECO:0000313" key="4">
    <source>
        <dbReference type="Proteomes" id="UP000774699"/>
    </source>
</evidence>
<dbReference type="AlphaFoldDB" id="A0A8T4C7Z6"/>
<comment type="function">
    <text evidence="2">Catalyzes the sequential condensation of isopentenyl diphosphate (IPP) with geranylgeranyl diphosphate (GGPP) to yield (2Z,6Z,10Z,14Z,18Z,22Z,26Z,30E,34E,38E)-undecaprenyl diphosphate (tritrans,heptacis-UPP). It is probably the precursor of glycosyl carrier lipids.</text>
</comment>
<dbReference type="GO" id="GO:0000287">
    <property type="term" value="F:magnesium ion binding"/>
    <property type="evidence" value="ECO:0007669"/>
    <property type="project" value="UniProtKB-UniRule"/>
</dbReference>
<evidence type="ECO:0000256" key="1">
    <source>
        <dbReference type="ARBA" id="ARBA00022679"/>
    </source>
</evidence>
<dbReference type="EC" id="2.5.1.89" evidence="2"/>
<feature type="binding site" evidence="2">
    <location>
        <begin position="57"/>
        <end position="59"/>
    </location>
    <ligand>
        <name>substrate</name>
    </ligand>
</feature>
<name>A0A8T4C7Z6_9ARCH</name>
<gene>
    <name evidence="2 3" type="primary">uppS</name>
    <name evidence="3" type="ORF">FJY86_01820</name>
</gene>
<reference evidence="3" key="1">
    <citation type="submission" date="2019-03" db="EMBL/GenBank/DDBJ databases">
        <title>Lake Tanganyika Metagenome-Assembled Genomes (MAGs).</title>
        <authorList>
            <person name="Tran P."/>
        </authorList>
    </citation>
    <scope>NUCLEOTIDE SEQUENCE</scope>
    <source>
        <strain evidence="3">M_DeepCast_50m_m2_156</strain>
    </source>
</reference>
<dbReference type="PANTHER" id="PTHR10291:SF43">
    <property type="entry name" value="DEHYDRODOLICHYL DIPHOSPHATE SYNTHASE COMPLEX SUBUNIT DHDDS"/>
    <property type="match status" value="1"/>
</dbReference>
<feature type="active site" description="Proton acceptor" evidence="2">
    <location>
        <position position="60"/>
    </location>
</feature>
<keyword evidence="1 2" id="KW-0808">Transferase</keyword>
<evidence type="ECO:0000313" key="3">
    <source>
        <dbReference type="EMBL" id="MBM3282060.1"/>
    </source>
</evidence>
<evidence type="ECO:0000256" key="2">
    <source>
        <dbReference type="HAMAP-Rule" id="MF_01139"/>
    </source>
</evidence>
<dbReference type="InterPro" id="IPR001441">
    <property type="entry name" value="UPP_synth-like"/>
</dbReference>
<proteinExistence type="inferred from homology"/>
<dbReference type="GO" id="GO:0016094">
    <property type="term" value="P:polyprenol biosynthetic process"/>
    <property type="evidence" value="ECO:0007669"/>
    <property type="project" value="TreeGrafter"/>
</dbReference>
<dbReference type="CDD" id="cd00475">
    <property type="entry name" value="Cis_IPPS"/>
    <property type="match status" value="1"/>
</dbReference>
<accession>A0A8T4C7Z6</accession>
<feature type="binding site" evidence="2">
    <location>
        <position position="63"/>
    </location>
    <ligand>
        <name>substrate</name>
    </ligand>
</feature>
<comment type="catalytic activity">
    <reaction evidence="2">
        <text>geranylgeranyl diphosphate + 7 isopentenyl diphosphate = tri-trans,hepta-cis-undecaprenyl diphosphate + 7 diphosphate</text>
        <dbReference type="Rhea" id="RHEA:27622"/>
        <dbReference type="ChEBI" id="CHEBI:33019"/>
        <dbReference type="ChEBI" id="CHEBI:57533"/>
        <dbReference type="ChEBI" id="CHEBI:60388"/>
        <dbReference type="ChEBI" id="CHEBI:128769"/>
        <dbReference type="EC" id="2.5.1.89"/>
    </reaction>
</comment>
<keyword evidence="2" id="KW-0460">Magnesium</keyword>
<dbReference type="HAMAP" id="MF_01139">
    <property type="entry name" value="ISPT"/>
    <property type="match status" value="1"/>
</dbReference>
<comment type="caution">
    <text evidence="2">Lacks conserved residue(s) required for the propagation of feature annotation.</text>
</comment>
<comment type="subunit">
    <text evidence="2">Homodimer.</text>
</comment>
<dbReference type="Pfam" id="PF01255">
    <property type="entry name" value="Prenyltransf"/>
    <property type="match status" value="1"/>
</dbReference>
<comment type="caution">
    <text evidence="3">The sequence shown here is derived from an EMBL/GenBank/DDBJ whole genome shotgun (WGS) entry which is preliminary data.</text>
</comment>
<keyword evidence="2" id="KW-0479">Metal-binding</keyword>
<feature type="binding site" evidence="2">
    <location>
        <begin position="187"/>
        <end position="189"/>
    </location>
    <ligand>
        <name>substrate</name>
    </ligand>
</feature>
<feature type="binding site" evidence="2">
    <location>
        <position position="11"/>
    </location>
    <ligand>
        <name>Mg(2+)</name>
        <dbReference type="ChEBI" id="CHEBI:18420"/>
    </ligand>
</feature>
<feature type="binding site" evidence="2">
    <location>
        <begin position="12"/>
        <end position="15"/>
    </location>
    <ligand>
        <name>substrate</name>
    </ligand>
</feature>
<dbReference type="EMBL" id="VGJJ01000008">
    <property type="protein sequence ID" value="MBM3282060.1"/>
    <property type="molecule type" value="Genomic_DNA"/>
</dbReference>
<organism evidence="3 4">
    <name type="scientific">Candidatus Iainarchaeum sp</name>
    <dbReference type="NCBI Taxonomy" id="3101447"/>
    <lineage>
        <taxon>Archaea</taxon>
        <taxon>Candidatus Iainarchaeota</taxon>
        <taxon>Candidatus Iainarchaeia</taxon>
        <taxon>Candidatus Iainarchaeales</taxon>
        <taxon>Candidatus Iainarchaeaceae</taxon>
        <taxon>Candidatus Iainarchaeum</taxon>
    </lineage>
</organism>
<feature type="active site" evidence="2">
    <location>
        <position position="11"/>
    </location>
</feature>
<feature type="binding site" evidence="2">
    <location>
        <position position="200"/>
    </location>
    <ligand>
        <name>Mg(2+)</name>
        <dbReference type="ChEBI" id="CHEBI:18420"/>
    </ligand>
</feature>
<dbReference type="SUPFAM" id="SSF64005">
    <property type="entry name" value="Undecaprenyl diphosphate synthase"/>
    <property type="match status" value="1"/>
</dbReference>
<dbReference type="GO" id="GO:0045547">
    <property type="term" value="F:ditrans,polycis-polyprenyl diphosphate synthase [(2E,6E)-farnesyl diphosphate specific] activity"/>
    <property type="evidence" value="ECO:0007669"/>
    <property type="project" value="TreeGrafter"/>
</dbReference>
<dbReference type="PANTHER" id="PTHR10291">
    <property type="entry name" value="DEHYDRODOLICHYL DIPHOSPHATE SYNTHASE FAMILY MEMBER"/>
    <property type="match status" value="1"/>
</dbReference>
<protein>
    <recommendedName>
        <fullName evidence="2">Tritrans,polycis-undecaprenyl-diphosphate synthase (geranylgeranyl-diphosphate specific)</fullName>
        <ecNumber evidence="2">2.5.1.89</ecNumber>
    </recommendedName>
    <alternativeName>
        <fullName evidence="2">Undecaprenyl diphosphate synthase</fullName>
        <shortName evidence="2">UDS</shortName>
    </alternativeName>
    <alternativeName>
        <fullName evidence="2">Undecaprenyl pyrophosphate synthase</fullName>
        <shortName evidence="2">UPP synthase</shortName>
    </alternativeName>
</protein>
<dbReference type="Gene3D" id="3.40.1180.10">
    <property type="entry name" value="Decaprenyl diphosphate synthase-like"/>
    <property type="match status" value="1"/>
</dbReference>
<comment type="cofactor">
    <cofactor evidence="2">
        <name>Mg(2+)</name>
        <dbReference type="ChEBI" id="CHEBI:18420"/>
    </cofactor>
    <text evidence="2">Binds 2 magnesium ions per subunit.</text>
</comment>
<dbReference type="InterPro" id="IPR036424">
    <property type="entry name" value="UPP_synth-like_sf"/>
</dbReference>
<feature type="binding site" evidence="2">
    <location>
        <position position="181"/>
    </location>
    <ligand>
        <name>substrate</name>
    </ligand>
</feature>
<sequence length="232" mass="27139">MTLSSIAFIPDGNRRYASQNGMNLASAYQLGTQRSWDVMSWLNDYPSIKVATFYTLSLENITRSTGEMHVLFSIFEKEADKILKEEVYKTNEFAIKFLGRLEKFPNHLRKKMDTIQEKSQDYAKRVINVAMGYNGRAEIVDAAKKLAHDVSEKKIDVNTINEDSFKQYLYSNFNDPDMIVRTGYTQRLSGFLTYQSVYSELFFMDKYWPEFSREDLSLVVSEYESRERRFGK</sequence>
<dbReference type="NCBIfam" id="TIGR00055">
    <property type="entry name" value="uppS"/>
    <property type="match status" value="1"/>
</dbReference>
<dbReference type="Proteomes" id="UP000774699">
    <property type="component" value="Unassembled WGS sequence"/>
</dbReference>